<evidence type="ECO:0000313" key="2">
    <source>
        <dbReference type="EMBL" id="MEE8658541.1"/>
    </source>
</evidence>
<accession>A0ABU7U388</accession>
<organism evidence="2 3">
    <name type="scientific">Sorlinia euscelidii</name>
    <dbReference type="NCBI Taxonomy" id="3081148"/>
    <lineage>
        <taxon>Bacteria</taxon>
        <taxon>Pseudomonadati</taxon>
        <taxon>Pseudomonadota</taxon>
        <taxon>Alphaproteobacteria</taxon>
        <taxon>Acetobacterales</taxon>
        <taxon>Acetobacteraceae</taxon>
        <taxon>Sorlinia</taxon>
    </lineage>
</organism>
<feature type="compositionally biased region" description="Basic residues" evidence="1">
    <location>
        <begin position="11"/>
        <end position="27"/>
    </location>
</feature>
<keyword evidence="3" id="KW-1185">Reference proteome</keyword>
<dbReference type="EMBL" id="JAWJZY010000002">
    <property type="protein sequence ID" value="MEE8658541.1"/>
    <property type="molecule type" value="Genomic_DNA"/>
</dbReference>
<feature type="region of interest" description="Disordered" evidence="1">
    <location>
        <begin position="1"/>
        <end position="27"/>
    </location>
</feature>
<name>A0ABU7U388_9PROT</name>
<dbReference type="Proteomes" id="UP001312908">
    <property type="component" value="Unassembled WGS sequence"/>
</dbReference>
<evidence type="ECO:0000256" key="1">
    <source>
        <dbReference type="SAM" id="MobiDB-lite"/>
    </source>
</evidence>
<reference evidence="2 3" key="1">
    <citation type="submission" date="2023-10" db="EMBL/GenBank/DDBJ databases">
        <title>Sorlinia euscelidii gen. nov., sp. nov., an acetic acid bacteria isolated from the gut of Euscelidius variegatus emitter.</title>
        <authorList>
            <person name="Michoud G."/>
            <person name="Marasco R."/>
            <person name="Seferji K."/>
            <person name="Gonella E."/>
            <person name="Garuglieri E."/>
            <person name="Alma A."/>
            <person name="Mapelli F."/>
            <person name="Borin S."/>
            <person name="Daffonchio D."/>
            <person name="Crotti E."/>
        </authorList>
    </citation>
    <scope>NUCLEOTIDE SEQUENCE [LARGE SCALE GENOMIC DNA]</scope>
    <source>
        <strain evidence="2 3">EV16P</strain>
    </source>
</reference>
<sequence>MPSKQSLVSVMRKRQKTPPQAKKRGSVGRHAFWPIETMSPTPERVAKPDFEKDHHGLFARARTVQSLHSAREISGDAVTAASWWLSDFVFAREGYGDWLRDLAPDGYLQGDVHTFAFQRGQAGARISRIRARLTEPAHELLVMLLADGLSFTAIAKLKYPCKHFEQGKRLVRGQAAIVLEQLAGYYAGRESVENKGVDNGTDF</sequence>
<protein>
    <submittedName>
        <fullName evidence="2">Uncharacterized protein</fullName>
    </submittedName>
</protein>
<proteinExistence type="predicted"/>
<dbReference type="RefSeq" id="WP_394819461.1">
    <property type="nucleotide sequence ID" value="NZ_JAWJZY010000002.1"/>
</dbReference>
<evidence type="ECO:0000313" key="3">
    <source>
        <dbReference type="Proteomes" id="UP001312908"/>
    </source>
</evidence>
<gene>
    <name evidence="2" type="ORF">DOFOFD_05905</name>
</gene>
<comment type="caution">
    <text evidence="2">The sequence shown here is derived from an EMBL/GenBank/DDBJ whole genome shotgun (WGS) entry which is preliminary data.</text>
</comment>